<name>A0A538SXL7_UNCEI</name>
<evidence type="ECO:0000256" key="4">
    <source>
        <dbReference type="RuleBase" id="RU003345"/>
    </source>
</evidence>
<evidence type="ECO:0000259" key="5">
    <source>
        <dbReference type="Pfam" id="PF00171"/>
    </source>
</evidence>
<comment type="similarity">
    <text evidence="1 4">Belongs to the aldehyde dehydrogenase family.</text>
</comment>
<evidence type="ECO:0000256" key="2">
    <source>
        <dbReference type="ARBA" id="ARBA00023002"/>
    </source>
</evidence>
<dbReference type="AlphaFoldDB" id="A0A538SXL7"/>
<evidence type="ECO:0000256" key="3">
    <source>
        <dbReference type="PROSITE-ProRule" id="PRU10007"/>
    </source>
</evidence>
<evidence type="ECO:0000313" key="9">
    <source>
        <dbReference type="Proteomes" id="UP000319829"/>
    </source>
</evidence>
<dbReference type="EMBL" id="VBOX01000064">
    <property type="protein sequence ID" value="TMQ63044.1"/>
    <property type="molecule type" value="Genomic_DNA"/>
</dbReference>
<dbReference type="PROSITE" id="PS00687">
    <property type="entry name" value="ALDEHYDE_DEHYDR_GLU"/>
    <property type="match status" value="1"/>
</dbReference>
<evidence type="ECO:0000256" key="1">
    <source>
        <dbReference type="ARBA" id="ARBA00009986"/>
    </source>
</evidence>
<dbReference type="FunFam" id="3.40.605.10:FF:000007">
    <property type="entry name" value="NAD/NADP-dependent betaine aldehyde dehydrogenase"/>
    <property type="match status" value="1"/>
</dbReference>
<dbReference type="InterPro" id="IPR016160">
    <property type="entry name" value="Ald_DH_CS_CYS"/>
</dbReference>
<feature type="domain" description="Aldehyde dehydrogenase" evidence="5">
    <location>
        <begin position="27"/>
        <end position="490"/>
    </location>
</feature>
<dbReference type="InterPro" id="IPR015590">
    <property type="entry name" value="Aldehyde_DH_dom"/>
</dbReference>
<gene>
    <name evidence="6" type="ORF">E6K74_00890</name>
    <name evidence="7" type="ORF">E6K77_05885</name>
</gene>
<sequence>MAQMNPTETLPKPALTSGGRLLVGGDWREAQSGKRFRTLNPATGDTLLEVAEGDAADIDLAVQAARRALEGPWGKMSASERGRLLWKLGDLVNEKAAELSQLETLDTGKAIWESSKIDVPLTADTFYYYAGAATKLEGRTIPVSGPYLNYTLREPLGIVGLIVPWNFPLLLAARKVAPSLAAGNAAILKPAEETPLSALRLGELALEAGLPPGVLNVVPGYGPTAGAALVAHPGVQGIAFTGETTTGQLIMQNAARSLKKISLELGGKSPNIVFADADLEAAVRGSIFAIFYNKGEVCTAGSRLFVEKGIHDAMLEKVIDRAQKFPQGDPFDPKTRLGAQTSEAQIEKIARYVDIGKKEGAKVVLGGEPARVGNGRGFFWKPTIFDGVTNSMTIAREEIFGPVLSVIAFEDFDKVLAEANDSFYGLSAAVWTRDIKKAHRAARTLQAGTVWINTYNLYDAASPYGGTKGSGFGRESGMQGLDFYTQTKSVWVDLS</sequence>
<evidence type="ECO:0000313" key="6">
    <source>
        <dbReference type="EMBL" id="TMQ56138.1"/>
    </source>
</evidence>
<comment type="caution">
    <text evidence="6">The sequence shown here is derived from an EMBL/GenBank/DDBJ whole genome shotgun (WGS) entry which is preliminary data.</text>
</comment>
<reference evidence="8 9" key="1">
    <citation type="journal article" date="2019" name="Nat. Microbiol.">
        <title>Mediterranean grassland soil C-N compound turnover is dependent on rainfall and depth, and is mediated by genomically divergent microorganisms.</title>
        <authorList>
            <person name="Diamond S."/>
            <person name="Andeer P.F."/>
            <person name="Li Z."/>
            <person name="Crits-Christoph A."/>
            <person name="Burstein D."/>
            <person name="Anantharaman K."/>
            <person name="Lane K.R."/>
            <person name="Thomas B.C."/>
            <person name="Pan C."/>
            <person name="Northen T.R."/>
            <person name="Banfield J.F."/>
        </authorList>
    </citation>
    <scope>NUCLEOTIDE SEQUENCE [LARGE SCALE GENOMIC DNA]</scope>
    <source>
        <strain evidence="6">WS_4</strain>
        <strain evidence="7">WS_7</strain>
    </source>
</reference>
<dbReference type="EMBL" id="VBOU01000004">
    <property type="protein sequence ID" value="TMQ56138.1"/>
    <property type="molecule type" value="Genomic_DNA"/>
</dbReference>
<dbReference type="InterPro" id="IPR016162">
    <property type="entry name" value="Ald_DH_N"/>
</dbReference>
<dbReference type="Proteomes" id="UP000317366">
    <property type="component" value="Unassembled WGS sequence"/>
</dbReference>
<accession>A0A538SXL7</accession>
<dbReference type="SUPFAM" id="SSF53720">
    <property type="entry name" value="ALDH-like"/>
    <property type="match status" value="1"/>
</dbReference>
<dbReference type="PROSITE" id="PS00070">
    <property type="entry name" value="ALDEHYDE_DEHYDR_CYS"/>
    <property type="match status" value="1"/>
</dbReference>
<dbReference type="FunFam" id="3.40.309.10:FF:000012">
    <property type="entry name" value="Betaine aldehyde dehydrogenase"/>
    <property type="match status" value="1"/>
</dbReference>
<dbReference type="Proteomes" id="UP000319829">
    <property type="component" value="Unassembled WGS sequence"/>
</dbReference>
<proteinExistence type="inferred from homology"/>
<dbReference type="PANTHER" id="PTHR11699">
    <property type="entry name" value="ALDEHYDE DEHYDROGENASE-RELATED"/>
    <property type="match status" value="1"/>
</dbReference>
<organism evidence="6 9">
    <name type="scientific">Eiseniibacteriota bacterium</name>
    <dbReference type="NCBI Taxonomy" id="2212470"/>
    <lineage>
        <taxon>Bacteria</taxon>
        <taxon>Candidatus Eiseniibacteriota</taxon>
    </lineage>
</organism>
<keyword evidence="2 4" id="KW-0560">Oxidoreductase</keyword>
<evidence type="ECO:0000313" key="8">
    <source>
        <dbReference type="Proteomes" id="UP000317366"/>
    </source>
</evidence>
<dbReference type="InterPro" id="IPR016161">
    <property type="entry name" value="Ald_DH/histidinol_DH"/>
</dbReference>
<feature type="active site" evidence="3">
    <location>
        <position position="264"/>
    </location>
</feature>
<dbReference type="InterPro" id="IPR029510">
    <property type="entry name" value="Ald_DH_CS_GLU"/>
</dbReference>
<dbReference type="Gene3D" id="3.40.605.10">
    <property type="entry name" value="Aldehyde Dehydrogenase, Chain A, domain 1"/>
    <property type="match status" value="1"/>
</dbReference>
<dbReference type="GO" id="GO:0016620">
    <property type="term" value="F:oxidoreductase activity, acting on the aldehyde or oxo group of donors, NAD or NADP as acceptor"/>
    <property type="evidence" value="ECO:0007669"/>
    <property type="project" value="InterPro"/>
</dbReference>
<protein>
    <submittedName>
        <fullName evidence="6">Aldehyde dehydrogenase family protein</fullName>
    </submittedName>
</protein>
<evidence type="ECO:0000313" key="7">
    <source>
        <dbReference type="EMBL" id="TMQ63044.1"/>
    </source>
</evidence>
<dbReference type="Pfam" id="PF00171">
    <property type="entry name" value="Aldedh"/>
    <property type="match status" value="1"/>
</dbReference>
<dbReference type="Gene3D" id="3.40.309.10">
    <property type="entry name" value="Aldehyde Dehydrogenase, Chain A, domain 2"/>
    <property type="match status" value="1"/>
</dbReference>
<dbReference type="InterPro" id="IPR016163">
    <property type="entry name" value="Ald_DH_C"/>
</dbReference>